<reference evidence="3 4" key="1">
    <citation type="journal article" date="2014" name="BMC Genomics">
        <title>Genome sequencing of four Aureobasidium pullulans varieties: biotechnological potential, stress tolerance, and description of new species.</title>
        <authorList>
            <person name="Gostin Ar C."/>
            <person name="Ohm R.A."/>
            <person name="Kogej T."/>
            <person name="Sonjak S."/>
            <person name="Turk M."/>
            <person name="Zajc J."/>
            <person name="Zalar P."/>
            <person name="Grube M."/>
            <person name="Sun H."/>
            <person name="Han J."/>
            <person name="Sharma A."/>
            <person name="Chiniquy J."/>
            <person name="Ngan C.Y."/>
            <person name="Lipzen A."/>
            <person name="Barry K."/>
            <person name="Grigoriev I.V."/>
            <person name="Gunde-Cimerman N."/>
        </authorList>
    </citation>
    <scope>NUCLEOTIDE SEQUENCE [LARGE SCALE GENOMIC DNA]</scope>
    <source>
        <strain evidence="3 4">CBS 147.97</strain>
    </source>
</reference>
<dbReference type="OrthoDB" id="5413703at2759"/>
<accession>A0A074WDQ0</accession>
<keyword evidence="4" id="KW-1185">Reference proteome</keyword>
<organism evidence="3 4">
    <name type="scientific">Aureobasidium namibiae CBS 147.97</name>
    <dbReference type="NCBI Taxonomy" id="1043004"/>
    <lineage>
        <taxon>Eukaryota</taxon>
        <taxon>Fungi</taxon>
        <taxon>Dikarya</taxon>
        <taxon>Ascomycota</taxon>
        <taxon>Pezizomycotina</taxon>
        <taxon>Dothideomycetes</taxon>
        <taxon>Dothideomycetidae</taxon>
        <taxon>Dothideales</taxon>
        <taxon>Saccotheciaceae</taxon>
        <taxon>Aureobasidium</taxon>
    </lineage>
</organism>
<protein>
    <recommendedName>
        <fullName evidence="2">DUF7514 domain-containing protein</fullName>
    </recommendedName>
</protein>
<feature type="compositionally biased region" description="Basic and acidic residues" evidence="1">
    <location>
        <begin position="526"/>
        <end position="547"/>
    </location>
</feature>
<name>A0A074WDQ0_9PEZI</name>
<feature type="compositionally biased region" description="Basic and acidic residues" evidence="1">
    <location>
        <begin position="410"/>
        <end position="425"/>
    </location>
</feature>
<dbReference type="PANTHER" id="PTHR39611">
    <property type="entry name" value="HYDROXYPROLINE-RICH GLYCOPROTEIN DZ-HRGP-RELATED"/>
    <property type="match status" value="1"/>
</dbReference>
<feature type="compositionally biased region" description="Basic and acidic residues" evidence="1">
    <location>
        <begin position="432"/>
        <end position="445"/>
    </location>
</feature>
<feature type="compositionally biased region" description="Pro residues" evidence="1">
    <location>
        <begin position="493"/>
        <end position="504"/>
    </location>
</feature>
<dbReference type="AlphaFoldDB" id="A0A074WDQ0"/>
<feature type="compositionally biased region" description="Polar residues" evidence="1">
    <location>
        <begin position="30"/>
        <end position="47"/>
    </location>
</feature>
<evidence type="ECO:0000313" key="3">
    <source>
        <dbReference type="EMBL" id="KEQ71230.1"/>
    </source>
</evidence>
<evidence type="ECO:0000313" key="4">
    <source>
        <dbReference type="Proteomes" id="UP000027730"/>
    </source>
</evidence>
<dbReference type="STRING" id="1043004.A0A074WDQ0"/>
<dbReference type="RefSeq" id="XP_013425520.1">
    <property type="nucleotide sequence ID" value="XM_013570066.1"/>
</dbReference>
<feature type="domain" description="DUF7514" evidence="2">
    <location>
        <begin position="195"/>
        <end position="353"/>
    </location>
</feature>
<evidence type="ECO:0000256" key="1">
    <source>
        <dbReference type="SAM" id="MobiDB-lite"/>
    </source>
</evidence>
<dbReference type="GeneID" id="25411434"/>
<feature type="region of interest" description="Disordered" evidence="1">
    <location>
        <begin position="84"/>
        <end position="179"/>
    </location>
</feature>
<feature type="compositionally biased region" description="Polar residues" evidence="1">
    <location>
        <begin position="451"/>
        <end position="470"/>
    </location>
</feature>
<feature type="compositionally biased region" description="Basic and acidic residues" evidence="1">
    <location>
        <begin position="8"/>
        <end position="25"/>
    </location>
</feature>
<feature type="compositionally biased region" description="Polar residues" evidence="1">
    <location>
        <begin position="123"/>
        <end position="134"/>
    </location>
</feature>
<dbReference type="EMBL" id="KL584714">
    <property type="protein sequence ID" value="KEQ71230.1"/>
    <property type="molecule type" value="Genomic_DNA"/>
</dbReference>
<evidence type="ECO:0000259" key="2">
    <source>
        <dbReference type="Pfam" id="PF24355"/>
    </source>
</evidence>
<dbReference type="InterPro" id="IPR055936">
    <property type="entry name" value="DUF7514"/>
</dbReference>
<feature type="region of interest" description="Disordered" evidence="1">
    <location>
        <begin position="335"/>
        <end position="587"/>
    </location>
</feature>
<gene>
    <name evidence="3" type="ORF">M436DRAFT_51489</name>
</gene>
<feature type="compositionally biased region" description="Low complexity" evidence="1">
    <location>
        <begin position="375"/>
        <end position="393"/>
    </location>
</feature>
<proteinExistence type="predicted"/>
<dbReference type="PANTHER" id="PTHR39611:SF1">
    <property type="entry name" value="HYDROXYPROLINE-RICH GLYCOPROTEIN DZ-HRGP"/>
    <property type="match status" value="1"/>
</dbReference>
<feature type="region of interest" description="Disordered" evidence="1">
    <location>
        <begin position="1"/>
        <end position="59"/>
    </location>
</feature>
<dbReference type="Proteomes" id="UP000027730">
    <property type="component" value="Unassembled WGS sequence"/>
</dbReference>
<sequence>MQSAADSFDLRRDEYAQKPESDNYRRTRPRGNSNDVRPNSIYQQNPPVENAVNHAFERSDAAGQLDPALVAQITEQVMNNLKASGIGQQQPPPLPIHTRSAHSRSPAESAASINCPYTPPSPTKDSGSSRSSPETPMFHADPPNSSYDFPPPNRSSSDASPVYAENRKPRPAHARAPSTYEETVLEKAWQPLFVSGQPTPRLSQFLRGLALHIIDDYEPKGSLVISPAKMVQFFDNVRLSSEIYPWRDIFGGRVTCESISRVYRDLRCQHHFIQLGSQSVPDIPALTPDGFDQFMTVLIQAHPTIEYQRLAKAVLAMPISNADDPKERFPKELSRRLIPKEEDITQQQRLHAALSADRNIQLRSSNPMPPPPPQTRSAQTQQSSTPASTSTSFTERERAPYSNYAPAIDGDDKRTAPAPIERERQPYTAKEGSGKVYEDDRRNTSRPEPVNRTSRANSAAPQPQFVQSKPTDIPATGQRHHRLSATGQRPNFGTPPPLGYPPNPYTRSEGTNIGDVPSSHYSSNIHSDDRDRTRYFRRNDESRDSKRASWYPSRGYDYDGQYDDKPRPAGGTDGYGSYNGYPPNQKY</sequence>
<dbReference type="Pfam" id="PF24355">
    <property type="entry name" value="DUF7514"/>
    <property type="match status" value="1"/>
</dbReference>
<dbReference type="HOGENOM" id="CLU_021115_1_0_1"/>